<evidence type="ECO:0000313" key="6">
    <source>
        <dbReference type="EMBL" id="AWV99697.1"/>
    </source>
</evidence>
<dbReference type="PANTHER" id="PTHR43214">
    <property type="entry name" value="TWO-COMPONENT RESPONSE REGULATOR"/>
    <property type="match status" value="1"/>
</dbReference>
<dbReference type="CDD" id="cd17535">
    <property type="entry name" value="REC_NarL-like"/>
    <property type="match status" value="1"/>
</dbReference>
<dbReference type="InterPro" id="IPR039420">
    <property type="entry name" value="WalR-like"/>
</dbReference>
<organism evidence="6 7">
    <name type="scientific">Arcticibacterium luteifluviistationis</name>
    <dbReference type="NCBI Taxonomy" id="1784714"/>
    <lineage>
        <taxon>Bacteria</taxon>
        <taxon>Pseudomonadati</taxon>
        <taxon>Bacteroidota</taxon>
        <taxon>Cytophagia</taxon>
        <taxon>Cytophagales</taxon>
        <taxon>Leadbetterellaceae</taxon>
        <taxon>Arcticibacterium</taxon>
    </lineage>
</organism>
<dbReference type="InterPro" id="IPR000792">
    <property type="entry name" value="Tscrpt_reg_LuxR_C"/>
</dbReference>
<keyword evidence="1 3" id="KW-0597">Phosphoprotein</keyword>
<dbReference type="InterPro" id="IPR001789">
    <property type="entry name" value="Sig_transdc_resp-reg_receiver"/>
</dbReference>
<dbReference type="Gene3D" id="3.40.50.2300">
    <property type="match status" value="1"/>
</dbReference>
<dbReference type="PRINTS" id="PR00038">
    <property type="entry name" value="HTHLUXR"/>
</dbReference>
<evidence type="ECO:0000259" key="5">
    <source>
        <dbReference type="PROSITE" id="PS50110"/>
    </source>
</evidence>
<dbReference type="KEGG" id="als:DJ013_16565"/>
<keyword evidence="7" id="KW-1185">Reference proteome</keyword>
<dbReference type="AlphaFoldDB" id="A0A2Z4GF63"/>
<evidence type="ECO:0000256" key="2">
    <source>
        <dbReference type="ARBA" id="ARBA00023125"/>
    </source>
</evidence>
<protein>
    <submittedName>
        <fullName evidence="6">DNA-binding response regulator</fullName>
    </submittedName>
</protein>
<evidence type="ECO:0000256" key="3">
    <source>
        <dbReference type="PROSITE-ProRule" id="PRU00169"/>
    </source>
</evidence>
<dbReference type="PROSITE" id="PS00622">
    <property type="entry name" value="HTH_LUXR_1"/>
    <property type="match status" value="1"/>
</dbReference>
<dbReference type="Pfam" id="PF00072">
    <property type="entry name" value="Response_reg"/>
    <property type="match status" value="1"/>
</dbReference>
<dbReference type="Pfam" id="PF00196">
    <property type="entry name" value="GerE"/>
    <property type="match status" value="1"/>
</dbReference>
<name>A0A2Z4GF63_9BACT</name>
<evidence type="ECO:0000256" key="1">
    <source>
        <dbReference type="ARBA" id="ARBA00022553"/>
    </source>
</evidence>
<accession>A0A2Z4GF63</accession>
<keyword evidence="2 6" id="KW-0238">DNA-binding</keyword>
<dbReference type="GO" id="GO:0000160">
    <property type="term" value="P:phosphorelay signal transduction system"/>
    <property type="evidence" value="ECO:0007669"/>
    <property type="project" value="InterPro"/>
</dbReference>
<feature type="domain" description="Response regulatory" evidence="5">
    <location>
        <begin position="3"/>
        <end position="120"/>
    </location>
</feature>
<dbReference type="OrthoDB" id="9797341at2"/>
<gene>
    <name evidence="6" type="ORF">DJ013_16565</name>
</gene>
<reference evidence="6 7" key="1">
    <citation type="submission" date="2018-05" db="EMBL/GenBank/DDBJ databases">
        <title>Complete genome sequence of Arcticibacterium luteifluviistationis SM1504T, a cytophagaceae bacterium isolated from Arctic surface seawater.</title>
        <authorList>
            <person name="Li Y."/>
            <person name="Qin Q.-L."/>
        </authorList>
    </citation>
    <scope>NUCLEOTIDE SEQUENCE [LARGE SCALE GENOMIC DNA]</scope>
    <source>
        <strain evidence="6 7">SM1504</strain>
    </source>
</reference>
<dbReference type="Proteomes" id="UP000249873">
    <property type="component" value="Chromosome"/>
</dbReference>
<dbReference type="InterPro" id="IPR011006">
    <property type="entry name" value="CheY-like_superfamily"/>
</dbReference>
<feature type="domain" description="HTH luxR-type" evidence="4">
    <location>
        <begin position="141"/>
        <end position="206"/>
    </location>
</feature>
<evidence type="ECO:0000259" key="4">
    <source>
        <dbReference type="PROSITE" id="PS50043"/>
    </source>
</evidence>
<dbReference type="SMART" id="SM00421">
    <property type="entry name" value="HTH_LUXR"/>
    <property type="match status" value="1"/>
</dbReference>
<dbReference type="RefSeq" id="WP_111373065.1">
    <property type="nucleotide sequence ID" value="NZ_CP029480.1"/>
</dbReference>
<dbReference type="GO" id="GO:0003677">
    <property type="term" value="F:DNA binding"/>
    <property type="evidence" value="ECO:0007669"/>
    <property type="project" value="UniProtKB-KW"/>
</dbReference>
<evidence type="ECO:0000313" key="7">
    <source>
        <dbReference type="Proteomes" id="UP000249873"/>
    </source>
</evidence>
<dbReference type="PANTHER" id="PTHR43214:SF43">
    <property type="entry name" value="TWO-COMPONENT RESPONSE REGULATOR"/>
    <property type="match status" value="1"/>
</dbReference>
<proteinExistence type="predicted"/>
<dbReference type="CDD" id="cd06170">
    <property type="entry name" value="LuxR_C_like"/>
    <property type="match status" value="1"/>
</dbReference>
<dbReference type="InterPro" id="IPR058245">
    <property type="entry name" value="NreC/VraR/RcsB-like_REC"/>
</dbReference>
<sequence>MIKIGIVDDHQLFSSGLAAMFSNTEKIEVVGTYGDGEDFLTFLESGGEVDVVLLDISMPKIGGLEVLEILRKTKPNIKAIMLSMHNDGNYIVQSVRNGALGYLLKNADQEELTSAIITVYEGKKYFNRETTELLLNNMAVEGEVVKKLSPREREILELIAEGFTTKEIAEKLFISTRTVETHRVNMLKKLNVKNSAELIKKASELKLI</sequence>
<dbReference type="EMBL" id="CP029480">
    <property type="protein sequence ID" value="AWV99697.1"/>
    <property type="molecule type" value="Genomic_DNA"/>
</dbReference>
<dbReference type="SUPFAM" id="SSF46894">
    <property type="entry name" value="C-terminal effector domain of the bipartite response regulators"/>
    <property type="match status" value="1"/>
</dbReference>
<dbReference type="GO" id="GO:0006355">
    <property type="term" value="P:regulation of DNA-templated transcription"/>
    <property type="evidence" value="ECO:0007669"/>
    <property type="project" value="InterPro"/>
</dbReference>
<dbReference type="InterPro" id="IPR016032">
    <property type="entry name" value="Sig_transdc_resp-reg_C-effctor"/>
</dbReference>
<feature type="modified residue" description="4-aspartylphosphate" evidence="3">
    <location>
        <position position="55"/>
    </location>
</feature>
<dbReference type="PROSITE" id="PS50110">
    <property type="entry name" value="RESPONSE_REGULATORY"/>
    <property type="match status" value="1"/>
</dbReference>
<dbReference type="PROSITE" id="PS50043">
    <property type="entry name" value="HTH_LUXR_2"/>
    <property type="match status" value="1"/>
</dbReference>
<dbReference type="SUPFAM" id="SSF52172">
    <property type="entry name" value="CheY-like"/>
    <property type="match status" value="1"/>
</dbReference>
<dbReference type="SMART" id="SM00448">
    <property type="entry name" value="REC"/>
    <property type="match status" value="1"/>
</dbReference>